<organism evidence="2 3">
    <name type="scientific">Planktomarina temperata RCA23</name>
    <dbReference type="NCBI Taxonomy" id="666509"/>
    <lineage>
        <taxon>Bacteria</taxon>
        <taxon>Pseudomonadati</taxon>
        <taxon>Pseudomonadota</taxon>
        <taxon>Alphaproteobacteria</taxon>
        <taxon>Rhodobacterales</taxon>
        <taxon>Paracoccaceae</taxon>
        <taxon>Planktomarina</taxon>
    </lineage>
</organism>
<dbReference type="RefSeq" id="WP_044050972.1">
    <property type="nucleotide sequence ID" value="NZ_CP003984.1"/>
</dbReference>
<evidence type="ECO:0000313" key="3">
    <source>
        <dbReference type="Proteomes" id="UP000028680"/>
    </source>
</evidence>
<keyword evidence="1" id="KW-0732">Signal</keyword>
<evidence type="ECO:0000313" key="2">
    <source>
        <dbReference type="EMBL" id="AII88424.1"/>
    </source>
</evidence>
<evidence type="ECO:0000256" key="1">
    <source>
        <dbReference type="SAM" id="SignalP"/>
    </source>
</evidence>
<dbReference type="Gene3D" id="2.40.160.10">
    <property type="entry name" value="Porin"/>
    <property type="match status" value="1"/>
</dbReference>
<dbReference type="SUPFAM" id="SSF56935">
    <property type="entry name" value="Porins"/>
    <property type="match status" value="1"/>
</dbReference>
<dbReference type="KEGG" id="ptp:RCA23_c29240"/>
<protein>
    <recommendedName>
        <fullName evidence="4">Porin</fullName>
    </recommendedName>
</protein>
<dbReference type="GO" id="GO:0015288">
    <property type="term" value="F:porin activity"/>
    <property type="evidence" value="ECO:0007669"/>
    <property type="project" value="InterPro"/>
</dbReference>
<name>A0AAN0RLI7_9RHOB</name>
<accession>A0AAN0RLI7</accession>
<feature type="chain" id="PRO_5042968146" description="Porin" evidence="1">
    <location>
        <begin position="21"/>
        <end position="310"/>
    </location>
</feature>
<proteinExistence type="predicted"/>
<sequence length="310" mass="31393">MKRILLTTTSLVLAAGVAQADVSFSGTAGVALIDDNGASDAKAGSTTSYGVDMFFESYYDFDITASAESDNGVAVSLGLDMGAGAKIDYNDDDEMEQQGAPVTAADVAVSYAGWTLTVDHAGIDNLFDDTDGAHDVKLSGSIAGWSVAMTSDESESHSSYSLSGDVAGVALTLTGTNNDDNGGSATKIAASYAMGNGLTLKGSVEDESLASGGEDEQTVGFSYAMDALTVGYTAIKPGEVAGADAFGDEWDFSLKYSAGDLVASFAIDEADATTIIADYALGGGASAFAAMHDKAGTANDLTAVGLNFAF</sequence>
<feature type="signal peptide" evidence="1">
    <location>
        <begin position="1"/>
        <end position="20"/>
    </location>
</feature>
<dbReference type="AlphaFoldDB" id="A0AAN0RLI7"/>
<gene>
    <name evidence="2" type="ORF">RCA23_c29240</name>
</gene>
<dbReference type="InterPro" id="IPR023614">
    <property type="entry name" value="Porin_dom_sf"/>
</dbReference>
<evidence type="ECO:0008006" key="4">
    <source>
        <dbReference type="Google" id="ProtNLM"/>
    </source>
</evidence>
<reference evidence="2 3" key="1">
    <citation type="journal article" date="2014" name="ISME J.">
        <title>Adaptation of an abundant Roseobacter RCA organism to pelagic systems revealed by genomic and transcriptomic analyses.</title>
        <authorList>
            <person name="Voget S."/>
            <person name="Wemheuer B."/>
            <person name="Brinkhoff T."/>
            <person name="Vollmers J."/>
            <person name="Dietrich S."/>
            <person name="Giebel H.A."/>
            <person name="Beardsley C."/>
            <person name="Sardemann C."/>
            <person name="Bakenhus I."/>
            <person name="Billerbeck S."/>
            <person name="Daniel R."/>
            <person name="Simon M."/>
        </authorList>
    </citation>
    <scope>NUCLEOTIDE SEQUENCE [LARGE SCALE GENOMIC DNA]</scope>
    <source>
        <strain evidence="2 3">RCA23</strain>
    </source>
</reference>
<dbReference type="GO" id="GO:0016020">
    <property type="term" value="C:membrane"/>
    <property type="evidence" value="ECO:0007669"/>
    <property type="project" value="InterPro"/>
</dbReference>
<dbReference type="Proteomes" id="UP000028680">
    <property type="component" value="Chromosome"/>
</dbReference>
<keyword evidence="3" id="KW-1185">Reference proteome</keyword>
<dbReference type="EMBL" id="CP003984">
    <property type="protein sequence ID" value="AII88424.1"/>
    <property type="molecule type" value="Genomic_DNA"/>
</dbReference>